<comment type="caution">
    <text evidence="1">The sequence shown here is derived from an EMBL/GenBank/DDBJ whole genome shotgun (WGS) entry which is preliminary data.</text>
</comment>
<accession>A0A9Q0MZ17</accession>
<name>A0A9Q0MZ17_9DIPT</name>
<evidence type="ECO:0000313" key="1">
    <source>
        <dbReference type="EMBL" id="KAJ6640568.1"/>
    </source>
</evidence>
<reference evidence="1" key="1">
    <citation type="submission" date="2022-07" db="EMBL/GenBank/DDBJ databases">
        <authorList>
            <person name="Trinca V."/>
            <person name="Uliana J.V.C."/>
            <person name="Torres T.T."/>
            <person name="Ward R.J."/>
            <person name="Monesi N."/>
        </authorList>
    </citation>
    <scope>NUCLEOTIDE SEQUENCE</scope>
    <source>
        <strain evidence="1">HSMRA1968</strain>
        <tissue evidence="1">Whole embryos</tissue>
    </source>
</reference>
<dbReference type="EMBL" id="WJQU01000002">
    <property type="protein sequence ID" value="KAJ6640568.1"/>
    <property type="molecule type" value="Genomic_DNA"/>
</dbReference>
<keyword evidence="2" id="KW-1185">Reference proteome</keyword>
<protein>
    <submittedName>
        <fullName evidence="1">Uncharacterized protein</fullName>
    </submittedName>
</protein>
<organism evidence="1 2">
    <name type="scientific">Pseudolycoriella hygida</name>
    <dbReference type="NCBI Taxonomy" id="35572"/>
    <lineage>
        <taxon>Eukaryota</taxon>
        <taxon>Metazoa</taxon>
        <taxon>Ecdysozoa</taxon>
        <taxon>Arthropoda</taxon>
        <taxon>Hexapoda</taxon>
        <taxon>Insecta</taxon>
        <taxon>Pterygota</taxon>
        <taxon>Neoptera</taxon>
        <taxon>Endopterygota</taxon>
        <taxon>Diptera</taxon>
        <taxon>Nematocera</taxon>
        <taxon>Sciaroidea</taxon>
        <taxon>Sciaridae</taxon>
        <taxon>Pseudolycoriella</taxon>
    </lineage>
</organism>
<sequence>MMATTQRFGQQKRMLRFLATR</sequence>
<gene>
    <name evidence="1" type="ORF">Bhyg_05497</name>
</gene>
<evidence type="ECO:0000313" key="2">
    <source>
        <dbReference type="Proteomes" id="UP001151699"/>
    </source>
</evidence>
<dbReference type="Proteomes" id="UP001151699">
    <property type="component" value="Chromosome B"/>
</dbReference>
<proteinExistence type="predicted"/>
<dbReference type="AlphaFoldDB" id="A0A9Q0MZ17"/>